<evidence type="ECO:0000313" key="1">
    <source>
        <dbReference type="EMBL" id="KAK4004078.1"/>
    </source>
</evidence>
<dbReference type="EMBL" id="JAOYFB010000001">
    <property type="protein sequence ID" value="KAK4004078.1"/>
    <property type="molecule type" value="Genomic_DNA"/>
</dbReference>
<dbReference type="Proteomes" id="UP001234178">
    <property type="component" value="Unassembled WGS sequence"/>
</dbReference>
<reference evidence="1 2" key="1">
    <citation type="journal article" date="2023" name="Nucleic Acids Res.">
        <title>The hologenome of Daphnia magna reveals possible DNA methylation and microbiome-mediated evolution of the host genome.</title>
        <authorList>
            <person name="Chaturvedi A."/>
            <person name="Li X."/>
            <person name="Dhandapani V."/>
            <person name="Marshall H."/>
            <person name="Kissane S."/>
            <person name="Cuenca-Cambronero M."/>
            <person name="Asole G."/>
            <person name="Calvet F."/>
            <person name="Ruiz-Romero M."/>
            <person name="Marangio P."/>
            <person name="Guigo R."/>
            <person name="Rago D."/>
            <person name="Mirbahai L."/>
            <person name="Eastwood N."/>
            <person name="Colbourne J.K."/>
            <person name="Zhou J."/>
            <person name="Mallon E."/>
            <person name="Orsini L."/>
        </authorList>
    </citation>
    <scope>NUCLEOTIDE SEQUENCE [LARGE SCALE GENOMIC DNA]</scope>
    <source>
        <strain evidence="1">LRV0_1</strain>
    </source>
</reference>
<sequence length="60" mass="6624">MHSASCTSSITVDVKYTRSTKKNGRPMITLSFVVALQGHIAFSWLSESPTALRTRVEIVI</sequence>
<name>A0ABQ9YTV3_9CRUS</name>
<gene>
    <name evidence="1" type="ORF">OUZ56_005821</name>
</gene>
<proteinExistence type="predicted"/>
<protein>
    <submittedName>
        <fullName evidence="1">Uncharacterized protein</fullName>
    </submittedName>
</protein>
<organism evidence="1 2">
    <name type="scientific">Daphnia magna</name>
    <dbReference type="NCBI Taxonomy" id="35525"/>
    <lineage>
        <taxon>Eukaryota</taxon>
        <taxon>Metazoa</taxon>
        <taxon>Ecdysozoa</taxon>
        <taxon>Arthropoda</taxon>
        <taxon>Crustacea</taxon>
        <taxon>Branchiopoda</taxon>
        <taxon>Diplostraca</taxon>
        <taxon>Cladocera</taxon>
        <taxon>Anomopoda</taxon>
        <taxon>Daphniidae</taxon>
        <taxon>Daphnia</taxon>
    </lineage>
</organism>
<comment type="caution">
    <text evidence="1">The sequence shown here is derived from an EMBL/GenBank/DDBJ whole genome shotgun (WGS) entry which is preliminary data.</text>
</comment>
<keyword evidence="2" id="KW-1185">Reference proteome</keyword>
<accession>A0ABQ9YTV3</accession>
<evidence type="ECO:0000313" key="2">
    <source>
        <dbReference type="Proteomes" id="UP001234178"/>
    </source>
</evidence>